<dbReference type="RefSeq" id="WP_249283329.1">
    <property type="nucleotide sequence ID" value="NZ_JACRST010000016.1"/>
</dbReference>
<proteinExistence type="predicted"/>
<feature type="transmembrane region" description="Helical" evidence="1">
    <location>
        <begin position="12"/>
        <end position="34"/>
    </location>
</feature>
<comment type="caution">
    <text evidence="2">The sequence shown here is derived from an EMBL/GenBank/DDBJ whole genome shotgun (WGS) entry which is preliminary data.</text>
</comment>
<keyword evidence="3" id="KW-1185">Reference proteome</keyword>
<reference evidence="2" key="1">
    <citation type="submission" date="2020-08" db="EMBL/GenBank/DDBJ databases">
        <title>Genome public.</title>
        <authorList>
            <person name="Liu C."/>
            <person name="Sun Q."/>
        </authorList>
    </citation>
    <scope>NUCLEOTIDE SEQUENCE</scope>
    <source>
        <strain evidence="2">NSJ-31</strain>
    </source>
</reference>
<sequence>MQFRNFLAEHKVLAVIFAIFCLIVMFFGISHLVYISNKDDALKHIPESGVIDMKVSYDTELVSNNSVGNEWSFECKVNGKDLDKGEDCTMPINIKQPIKISSKVTEYDASYSDIGTKSDSHSSNDLPNFDITHRVTVTEKNGRYTGNQAVWKIRYHFERQLPYWDIVLGNY</sequence>
<keyword evidence="1" id="KW-0472">Membrane</keyword>
<keyword evidence="1" id="KW-0812">Transmembrane</keyword>
<dbReference type="EMBL" id="JACRST010000016">
    <property type="protein sequence ID" value="MBC8547254.1"/>
    <property type="molecule type" value="Genomic_DNA"/>
</dbReference>
<dbReference type="Proteomes" id="UP000653127">
    <property type="component" value="Unassembled WGS sequence"/>
</dbReference>
<evidence type="ECO:0000313" key="3">
    <source>
        <dbReference type="Proteomes" id="UP000653127"/>
    </source>
</evidence>
<evidence type="ECO:0000256" key="1">
    <source>
        <dbReference type="SAM" id="Phobius"/>
    </source>
</evidence>
<accession>A0A926E164</accession>
<dbReference type="AlphaFoldDB" id="A0A926E164"/>
<gene>
    <name evidence="2" type="ORF">H8711_09995</name>
</gene>
<evidence type="ECO:0000313" key="2">
    <source>
        <dbReference type="EMBL" id="MBC8547254.1"/>
    </source>
</evidence>
<organism evidence="2 3">
    <name type="scientific">Ligaoa zhengdingensis</name>
    <dbReference type="NCBI Taxonomy" id="2763658"/>
    <lineage>
        <taxon>Bacteria</taxon>
        <taxon>Bacillati</taxon>
        <taxon>Bacillota</taxon>
        <taxon>Clostridia</taxon>
        <taxon>Eubacteriales</taxon>
        <taxon>Oscillospiraceae</taxon>
        <taxon>Ligaoa</taxon>
    </lineage>
</organism>
<name>A0A926E164_9FIRM</name>
<keyword evidence="1" id="KW-1133">Transmembrane helix</keyword>
<protein>
    <submittedName>
        <fullName evidence="2">Uncharacterized protein</fullName>
    </submittedName>
</protein>